<dbReference type="Proteomes" id="UP000192660">
    <property type="component" value="Unassembled WGS sequence"/>
</dbReference>
<keyword evidence="3 5" id="KW-0067">ATP-binding</keyword>
<keyword evidence="6" id="KW-1185">Reference proteome</keyword>
<dbReference type="PANTHER" id="PTHR42788">
    <property type="entry name" value="TAURINE IMPORT ATP-BINDING PROTEIN-RELATED"/>
    <property type="match status" value="1"/>
</dbReference>
<dbReference type="RefSeq" id="WP_084661422.1">
    <property type="nucleotide sequence ID" value="NZ_FWWY01000001.1"/>
</dbReference>
<name>A0A1W1WFA7_SULTA</name>
<dbReference type="EMBL" id="FWWY01000001">
    <property type="protein sequence ID" value="SMC04978.1"/>
    <property type="molecule type" value="Genomic_DNA"/>
</dbReference>
<dbReference type="AlphaFoldDB" id="A0A1W1WFA7"/>
<evidence type="ECO:0000256" key="2">
    <source>
        <dbReference type="ARBA" id="ARBA00022741"/>
    </source>
</evidence>
<gene>
    <name evidence="5" type="ORF">SAMN00768000_1950</name>
</gene>
<keyword evidence="2" id="KW-0547">Nucleotide-binding</keyword>
<dbReference type="PROSITE" id="PS50893">
    <property type="entry name" value="ABC_TRANSPORTER_2"/>
    <property type="match status" value="1"/>
</dbReference>
<dbReference type="STRING" id="28034.BFX07_15280"/>
<dbReference type="InterPro" id="IPR003593">
    <property type="entry name" value="AAA+_ATPase"/>
</dbReference>
<dbReference type="PROSITE" id="PS00211">
    <property type="entry name" value="ABC_TRANSPORTER_1"/>
    <property type="match status" value="1"/>
</dbReference>
<dbReference type="CDD" id="cd03293">
    <property type="entry name" value="ABC_NrtD_SsuB_transporters"/>
    <property type="match status" value="1"/>
</dbReference>
<proteinExistence type="predicted"/>
<evidence type="ECO:0000313" key="6">
    <source>
        <dbReference type="Proteomes" id="UP000192660"/>
    </source>
</evidence>
<dbReference type="PANTHER" id="PTHR42788:SF13">
    <property type="entry name" value="ALIPHATIC SULFONATES IMPORT ATP-BINDING PROTEIN SSUB"/>
    <property type="match status" value="1"/>
</dbReference>
<keyword evidence="1" id="KW-0813">Transport</keyword>
<dbReference type="GO" id="GO:0016887">
    <property type="term" value="F:ATP hydrolysis activity"/>
    <property type="evidence" value="ECO:0007669"/>
    <property type="project" value="InterPro"/>
</dbReference>
<dbReference type="SMART" id="SM00382">
    <property type="entry name" value="AAA"/>
    <property type="match status" value="1"/>
</dbReference>
<dbReference type="InterPro" id="IPR017871">
    <property type="entry name" value="ABC_transporter-like_CS"/>
</dbReference>
<organism evidence="5 6">
    <name type="scientific">Sulfobacillus thermosulfidooxidans (strain DSM 9293 / VKM B-1269 / AT-1)</name>
    <dbReference type="NCBI Taxonomy" id="929705"/>
    <lineage>
        <taxon>Bacteria</taxon>
        <taxon>Bacillati</taxon>
        <taxon>Bacillota</taxon>
        <taxon>Clostridia</taxon>
        <taxon>Eubacteriales</taxon>
        <taxon>Clostridiales Family XVII. Incertae Sedis</taxon>
        <taxon>Sulfobacillus</taxon>
    </lineage>
</organism>
<sequence>MSEPRVSIEVKHVSKRFKSRQQEMEAITDISVNVMAGEFFCVVGPSGCGKTTLLRILAGLETQTAGEIVLHWQEGGRPLTTMVFQEPSAFPWMTVQQNVEYGLKLRKVPKSERQATTRHWIKKVGLEGFEHHYPSQLSGGMKQRVAIARAFANDPEILLMDEPFANLDEQTKLIMQQELIELWEANRKTVVFITHSIDEAIVLADRVMVLTARPGRIKQIFSVDFPRPRQIAELRSHPKFAALFSQIWTLLRTEVPQKREEVL</sequence>
<dbReference type="GO" id="GO:0005524">
    <property type="term" value="F:ATP binding"/>
    <property type="evidence" value="ECO:0007669"/>
    <property type="project" value="UniProtKB-KW"/>
</dbReference>
<accession>A0A1W1WFA7</accession>
<evidence type="ECO:0000259" key="4">
    <source>
        <dbReference type="PROSITE" id="PS50893"/>
    </source>
</evidence>
<dbReference type="SUPFAM" id="SSF52540">
    <property type="entry name" value="P-loop containing nucleoside triphosphate hydrolases"/>
    <property type="match status" value="1"/>
</dbReference>
<feature type="domain" description="ABC transporter" evidence="4">
    <location>
        <begin position="8"/>
        <end position="237"/>
    </location>
</feature>
<dbReference type="InterPro" id="IPR003439">
    <property type="entry name" value="ABC_transporter-like_ATP-bd"/>
</dbReference>
<evidence type="ECO:0000313" key="5">
    <source>
        <dbReference type="EMBL" id="SMC04978.1"/>
    </source>
</evidence>
<dbReference type="InterPro" id="IPR027417">
    <property type="entry name" value="P-loop_NTPase"/>
</dbReference>
<reference evidence="6" key="1">
    <citation type="submission" date="2017-04" db="EMBL/GenBank/DDBJ databases">
        <authorList>
            <person name="Varghese N."/>
            <person name="Submissions S."/>
        </authorList>
    </citation>
    <scope>NUCLEOTIDE SEQUENCE [LARGE SCALE GENOMIC DNA]</scope>
    <source>
        <strain evidence="6">DSM 9293</strain>
    </source>
</reference>
<evidence type="ECO:0000256" key="1">
    <source>
        <dbReference type="ARBA" id="ARBA00022448"/>
    </source>
</evidence>
<evidence type="ECO:0000256" key="3">
    <source>
        <dbReference type="ARBA" id="ARBA00022840"/>
    </source>
</evidence>
<dbReference type="Gene3D" id="3.40.50.300">
    <property type="entry name" value="P-loop containing nucleotide triphosphate hydrolases"/>
    <property type="match status" value="1"/>
</dbReference>
<protein>
    <submittedName>
        <fullName evidence="5">NitT/TauT family transport system ATP-binding protein</fullName>
    </submittedName>
</protein>
<dbReference type="Pfam" id="PF00005">
    <property type="entry name" value="ABC_tran"/>
    <property type="match status" value="1"/>
</dbReference>
<dbReference type="InterPro" id="IPR050166">
    <property type="entry name" value="ABC_transporter_ATP-bind"/>
</dbReference>
<dbReference type="OrthoDB" id="9801958at2"/>